<feature type="transmembrane region" description="Helical" evidence="1">
    <location>
        <begin position="240"/>
        <end position="265"/>
    </location>
</feature>
<evidence type="ECO:0000313" key="4">
    <source>
        <dbReference type="Proteomes" id="UP000005868"/>
    </source>
</evidence>
<dbReference type="Pfam" id="PF05228">
    <property type="entry name" value="CHASE4"/>
    <property type="match status" value="1"/>
</dbReference>
<dbReference type="NCBIfam" id="TIGR00254">
    <property type="entry name" value="GGDEF"/>
    <property type="match status" value="1"/>
</dbReference>
<evidence type="ECO:0000259" key="2">
    <source>
        <dbReference type="PROSITE" id="PS50887"/>
    </source>
</evidence>
<dbReference type="PANTHER" id="PTHR45138">
    <property type="entry name" value="REGULATORY COMPONENTS OF SENSORY TRANSDUCTION SYSTEM"/>
    <property type="match status" value="1"/>
</dbReference>
<dbReference type="PROSITE" id="PS50887">
    <property type="entry name" value="GGDEF"/>
    <property type="match status" value="1"/>
</dbReference>
<evidence type="ECO:0000313" key="3">
    <source>
        <dbReference type="EMBL" id="AER67564.1"/>
    </source>
</evidence>
<keyword evidence="1" id="KW-0812">Transmembrane</keyword>
<dbReference type="HOGENOM" id="CLU_543755_0_0_0"/>
<keyword evidence="4" id="KW-1185">Reference proteome</keyword>
<gene>
    <name evidence="3" type="ordered locus">Tlie_1855</name>
</gene>
<dbReference type="EMBL" id="CP003096">
    <property type="protein sequence ID" value="AER67564.1"/>
    <property type="molecule type" value="Genomic_DNA"/>
</dbReference>
<accession>G7V930</accession>
<organism evidence="3 4">
    <name type="scientific">Thermovirga lienii (strain ATCC BAA-1197 / DSM 17291 / Cas60314)</name>
    <dbReference type="NCBI Taxonomy" id="580340"/>
    <lineage>
        <taxon>Bacteria</taxon>
        <taxon>Thermotogati</taxon>
        <taxon>Synergistota</taxon>
        <taxon>Synergistia</taxon>
        <taxon>Synergistales</taxon>
        <taxon>Thermovirgaceae</taxon>
        <taxon>Thermovirga</taxon>
    </lineage>
</organism>
<dbReference type="PANTHER" id="PTHR45138:SF9">
    <property type="entry name" value="DIGUANYLATE CYCLASE DGCM-RELATED"/>
    <property type="match status" value="1"/>
</dbReference>
<dbReference type="CDD" id="cd01949">
    <property type="entry name" value="GGDEF"/>
    <property type="match status" value="1"/>
</dbReference>
<dbReference type="STRING" id="580340.Tlie_1855"/>
<dbReference type="KEGG" id="tli:Tlie_1855"/>
<dbReference type="Proteomes" id="UP000005868">
    <property type="component" value="Chromosome"/>
</dbReference>
<feature type="domain" description="GGDEF" evidence="2">
    <location>
        <begin position="338"/>
        <end position="467"/>
    </location>
</feature>
<keyword evidence="1" id="KW-0472">Membrane</keyword>
<keyword evidence="1" id="KW-1133">Transmembrane helix</keyword>
<dbReference type="OrthoDB" id="2537at2"/>
<dbReference type="eggNOG" id="COG3706">
    <property type="taxonomic scope" value="Bacteria"/>
</dbReference>
<name>G7V930_THELD</name>
<dbReference type="Gene3D" id="3.30.70.270">
    <property type="match status" value="1"/>
</dbReference>
<evidence type="ECO:0000256" key="1">
    <source>
        <dbReference type="SAM" id="Phobius"/>
    </source>
</evidence>
<dbReference type="InterPro" id="IPR050469">
    <property type="entry name" value="Diguanylate_Cyclase"/>
</dbReference>
<dbReference type="AlphaFoldDB" id="G7V930"/>
<feature type="transmembrane region" description="Helical" evidence="1">
    <location>
        <begin position="12"/>
        <end position="32"/>
    </location>
</feature>
<dbReference type="Pfam" id="PF00990">
    <property type="entry name" value="GGDEF"/>
    <property type="match status" value="1"/>
</dbReference>
<reference evidence="3 4" key="2">
    <citation type="journal article" date="2012" name="Stand. Genomic Sci.">
        <title>Genome sequence of the moderately thermophilic, amino-acid-degrading and sulfur-reducing bacterium Thermovirga lienii type strain (Cas60314(T)).</title>
        <authorList>
            <person name="Goker M."/>
            <person name="Saunders E."/>
            <person name="Lapidus A."/>
            <person name="Nolan M."/>
            <person name="Lucas S."/>
            <person name="Hammon N."/>
            <person name="Deshpande S."/>
            <person name="Cheng J.F."/>
            <person name="Han C."/>
            <person name="Tapia R."/>
            <person name="Goodwin L.A."/>
            <person name="Pitluck S."/>
            <person name="Liolios K."/>
            <person name="Mavromatis K."/>
            <person name="Pagani I."/>
            <person name="Ivanova N."/>
            <person name="Mikhailova N."/>
            <person name="Pati A."/>
            <person name="Chen A."/>
            <person name="Palaniappan K."/>
            <person name="Land M."/>
            <person name="Chang Y.J."/>
            <person name="Jeffries C.D."/>
            <person name="Brambilla E.M."/>
            <person name="Rohde M."/>
            <person name="Spring S."/>
            <person name="Detter J.C."/>
            <person name="Woyke T."/>
            <person name="Bristow J."/>
            <person name="Eisen J.A."/>
            <person name="Markowitz V."/>
            <person name="Hugenholtz P."/>
            <person name="Kyrpides N.C."/>
            <person name="Klenk H.P."/>
        </authorList>
    </citation>
    <scope>NUCLEOTIDE SEQUENCE [LARGE SCALE GENOMIC DNA]</scope>
    <source>
        <strain evidence="4">ATCC BAA-1197 / DSM 17291 / Cas60314</strain>
    </source>
</reference>
<dbReference type="InterPro" id="IPR043128">
    <property type="entry name" value="Rev_trsase/Diguanyl_cyclase"/>
</dbReference>
<dbReference type="FunFam" id="3.30.70.270:FF:000001">
    <property type="entry name" value="Diguanylate cyclase domain protein"/>
    <property type="match status" value="1"/>
</dbReference>
<proteinExistence type="predicted"/>
<dbReference type="InterPro" id="IPR007892">
    <property type="entry name" value="CHASE4"/>
</dbReference>
<dbReference type="eggNOG" id="COG3322">
    <property type="taxonomic scope" value="Bacteria"/>
</dbReference>
<protein>
    <submittedName>
        <fullName evidence="3">Diguanylate cyclase</fullName>
    </submittedName>
</protein>
<dbReference type="SMART" id="SM00267">
    <property type="entry name" value="GGDEF"/>
    <property type="match status" value="1"/>
</dbReference>
<dbReference type="SUPFAM" id="SSF55073">
    <property type="entry name" value="Nucleotide cyclase"/>
    <property type="match status" value="1"/>
</dbReference>
<reference evidence="4" key="1">
    <citation type="submission" date="2011-10" db="EMBL/GenBank/DDBJ databases">
        <title>The complete genome of chromosome of Thermovirga lienii DSM 17291.</title>
        <authorList>
            <consortium name="US DOE Joint Genome Institute (JGI-PGF)"/>
            <person name="Lucas S."/>
            <person name="Copeland A."/>
            <person name="Lapidus A."/>
            <person name="Glavina del Rio T."/>
            <person name="Dalin E."/>
            <person name="Tice H."/>
            <person name="Bruce D."/>
            <person name="Goodwin L."/>
            <person name="Pitluck S."/>
            <person name="Peters L."/>
            <person name="Mikhailova N."/>
            <person name="Saunders E."/>
            <person name="Kyrpides N."/>
            <person name="Mavromatis K."/>
            <person name="Ivanova N."/>
            <person name="Last F.I."/>
            <person name="Brettin T."/>
            <person name="Detter J.C."/>
            <person name="Han C."/>
            <person name="Larimer F."/>
            <person name="Land M."/>
            <person name="Hauser L."/>
            <person name="Markowitz V."/>
            <person name="Cheng J.-F."/>
            <person name="Hugenholtz P."/>
            <person name="Woyke T."/>
            <person name="Wu D."/>
            <person name="Spring S."/>
            <person name="Schroeder M."/>
            <person name="Brambilla E.-M."/>
            <person name="Klenk H.-P."/>
            <person name="Eisen J.A."/>
        </authorList>
    </citation>
    <scope>NUCLEOTIDE SEQUENCE [LARGE SCALE GENOMIC DNA]</scope>
    <source>
        <strain evidence="4">ATCC BAA-1197 / DSM 17291 / Cas60314</strain>
    </source>
</reference>
<sequence>MKYSFLRRSLIFLFSILALETLIILVVCAAIWSQFNHMASERHRTLQENIGVVLEEVNNVYDFVAKDYSWWDEMVEFLSTEDQLWAADNIALDSLLSQYVVDGIAVVNRSGKVIFQDGVATDALLEGYIRKLNFKKPEFKHFYGTFGDSTVMYYIAPIQPGGDVERRSVPQGYLFVIKVIDAHYLGRLALLTNCSVTFAAKEPEPQLGLVSVPLRGDHGKPVGYLVFRELDPLLPMGKKLLVSLSLIALGTSISFGLLIIGYVYFRFIKPLKDMGKALLDKDPDQISGYARKRGEIGNIADAVSRFIEYFRVDPLTGLRSRHEMETILERYIERAKDQHFSIIMADLDNFKDLNDTYGHKVGDEILAEFGRLIRDCIRVNDLAFRYGGEEFLIILPGANFYEAAECAERMRKKLKDATICKGITVSASFGVAEYQENDTASSLLERADRALYRAKAQGKNRVEVLIGIDT</sequence>
<dbReference type="InterPro" id="IPR000160">
    <property type="entry name" value="GGDEF_dom"/>
</dbReference>
<dbReference type="InterPro" id="IPR029787">
    <property type="entry name" value="Nucleotide_cyclase"/>
</dbReference>
<dbReference type="GO" id="GO:0052621">
    <property type="term" value="F:diguanylate cyclase activity"/>
    <property type="evidence" value="ECO:0007669"/>
    <property type="project" value="TreeGrafter"/>
</dbReference>